<sequence>MALDARWMRTSRPHQAVVPLRACKQDGSSPDVASLPKLQDSPNQGACGPQLLAPTHVRRWELIDIIKLTHDVPPSVTFNIPVAASVKKHSYDAQVH</sequence>
<evidence type="ECO:0000256" key="1">
    <source>
        <dbReference type="SAM" id="MobiDB-lite"/>
    </source>
</evidence>
<keyword evidence="3" id="KW-1185">Reference proteome</keyword>
<accession>A0AAJ0CYR7</accession>
<protein>
    <submittedName>
        <fullName evidence="2">Uncharacterized protein</fullName>
    </submittedName>
</protein>
<comment type="caution">
    <text evidence="2">The sequence shown here is derived from an EMBL/GenBank/DDBJ whole genome shotgun (WGS) entry which is preliminary data.</text>
</comment>
<proteinExistence type="predicted"/>
<dbReference type="EMBL" id="JASWJB010000033">
    <property type="protein sequence ID" value="KAK2608757.1"/>
    <property type="molecule type" value="Genomic_DNA"/>
</dbReference>
<dbReference type="Proteomes" id="UP001251528">
    <property type="component" value="Unassembled WGS sequence"/>
</dbReference>
<evidence type="ECO:0000313" key="2">
    <source>
        <dbReference type="EMBL" id="KAK2608757.1"/>
    </source>
</evidence>
<dbReference type="AlphaFoldDB" id="A0AAJ0CYR7"/>
<feature type="region of interest" description="Disordered" evidence="1">
    <location>
        <begin position="24"/>
        <end position="50"/>
    </location>
</feature>
<reference evidence="2" key="1">
    <citation type="submission" date="2023-06" db="EMBL/GenBank/DDBJ databases">
        <title>Conoideocrella luteorostrata (Hypocreales: Clavicipitaceae), a potential biocontrol fungus for elongate hemlock scale in United States Christmas tree production areas.</title>
        <authorList>
            <person name="Barrett H."/>
            <person name="Lovett B."/>
            <person name="Macias A.M."/>
            <person name="Stajich J.E."/>
            <person name="Kasson M.T."/>
        </authorList>
    </citation>
    <scope>NUCLEOTIDE SEQUENCE</scope>
    <source>
        <strain evidence="2">ARSEF 14590</strain>
    </source>
</reference>
<name>A0AAJ0CYR7_9HYPO</name>
<gene>
    <name evidence="2" type="ORF">QQS21_002746</name>
</gene>
<organism evidence="2 3">
    <name type="scientific">Conoideocrella luteorostrata</name>
    <dbReference type="NCBI Taxonomy" id="1105319"/>
    <lineage>
        <taxon>Eukaryota</taxon>
        <taxon>Fungi</taxon>
        <taxon>Dikarya</taxon>
        <taxon>Ascomycota</taxon>
        <taxon>Pezizomycotina</taxon>
        <taxon>Sordariomycetes</taxon>
        <taxon>Hypocreomycetidae</taxon>
        <taxon>Hypocreales</taxon>
        <taxon>Clavicipitaceae</taxon>
        <taxon>Conoideocrella</taxon>
    </lineage>
</organism>
<evidence type="ECO:0000313" key="3">
    <source>
        <dbReference type="Proteomes" id="UP001251528"/>
    </source>
</evidence>